<dbReference type="Gene3D" id="3.20.20.70">
    <property type="entry name" value="Aldolase class I"/>
    <property type="match status" value="1"/>
</dbReference>
<comment type="function">
    <text evidence="1">Regulates expression of the glpD operon. In the presence of glycerol 3-phosphate (G3P) causes antitermination of transcription of glpD at the inverted repeat of the leader region to enhance its transcription. Binds and stabilizes glpD leader mRNA.</text>
</comment>
<dbReference type="Pfam" id="PF04309">
    <property type="entry name" value="G3P_antiterm"/>
    <property type="match status" value="1"/>
</dbReference>
<gene>
    <name evidence="2" type="ORF">LSG31_12560</name>
</gene>
<evidence type="ECO:0000256" key="1">
    <source>
        <dbReference type="PIRNR" id="PIRNR016897"/>
    </source>
</evidence>
<keyword evidence="1" id="KW-0805">Transcription regulation</keyword>
<dbReference type="SUPFAM" id="SSF110391">
    <property type="entry name" value="GlpP-like"/>
    <property type="match status" value="1"/>
</dbReference>
<keyword evidence="3" id="KW-1185">Reference proteome</keyword>
<name>A0ABY4CH67_9BACL</name>
<proteinExistence type="predicted"/>
<dbReference type="RefSeq" id="WP_347435456.1">
    <property type="nucleotide sequence ID" value="NZ_CP089291.1"/>
</dbReference>
<keyword evidence="1" id="KW-0804">Transcription</keyword>
<reference evidence="2" key="1">
    <citation type="submission" date="2021-12" db="EMBL/GenBank/DDBJ databases">
        <title>Alicyclobacillaceae gen. nov., sp. nov., isolated from chalcocite enrichment system.</title>
        <authorList>
            <person name="Jiang Z."/>
        </authorList>
    </citation>
    <scope>NUCLEOTIDE SEQUENCE</scope>
    <source>
        <strain evidence="2">MYW30-H2</strain>
    </source>
</reference>
<dbReference type="PIRSF" id="PIRSF016897">
    <property type="entry name" value="GlpP"/>
    <property type="match status" value="1"/>
</dbReference>
<dbReference type="PANTHER" id="PTHR35787:SF1">
    <property type="entry name" value="GLYCEROL UPTAKE OPERON ANTITERMINATOR REGULATORY PROTEIN"/>
    <property type="match status" value="1"/>
</dbReference>
<dbReference type="Proteomes" id="UP000830167">
    <property type="component" value="Chromosome"/>
</dbReference>
<protein>
    <recommendedName>
        <fullName evidence="1">Glycerol uptake operon antiterminator regulatory protein</fullName>
    </recommendedName>
</protein>
<organism evidence="2 3">
    <name type="scientific">Fodinisporobacter ferrooxydans</name>
    <dbReference type="NCBI Taxonomy" id="2901836"/>
    <lineage>
        <taxon>Bacteria</taxon>
        <taxon>Bacillati</taxon>
        <taxon>Bacillota</taxon>
        <taxon>Bacilli</taxon>
        <taxon>Bacillales</taxon>
        <taxon>Alicyclobacillaceae</taxon>
        <taxon>Fodinisporobacter</taxon>
    </lineage>
</organism>
<keyword evidence="1" id="KW-0694">RNA-binding</keyword>
<sequence>MKEDFRSLFKDNPIVAGIKDDTGLENVLQSSCDIVFVLYGDICNIGTIVDRVKSAGKYAFVDVDLVKGTSSKEIVVDFIKQVTKADGIISTKGPIIKAAKAQGFFTIHRFFLVDSFSFHSLPKQIETSIPDCIEILPGCMPKVISWVRDIVNVPIIAGGLVCEKDDVVAALKAGAVSICSTSTDIWDNV</sequence>
<evidence type="ECO:0000313" key="3">
    <source>
        <dbReference type="Proteomes" id="UP000830167"/>
    </source>
</evidence>
<dbReference type="EMBL" id="CP089291">
    <property type="protein sequence ID" value="UOF88777.1"/>
    <property type="molecule type" value="Genomic_DNA"/>
</dbReference>
<dbReference type="PANTHER" id="PTHR35787">
    <property type="entry name" value="GLYCEROL UPTAKE OPERON ANTITERMINATOR REGULATORY PROTEIN"/>
    <property type="match status" value="1"/>
</dbReference>
<dbReference type="InterPro" id="IPR013785">
    <property type="entry name" value="Aldolase_TIM"/>
</dbReference>
<keyword evidence="1" id="KW-0319">Glycerol metabolism</keyword>
<accession>A0ABY4CH67</accession>
<dbReference type="InterPro" id="IPR006699">
    <property type="entry name" value="GlpP"/>
</dbReference>
<evidence type="ECO:0000313" key="2">
    <source>
        <dbReference type="EMBL" id="UOF88777.1"/>
    </source>
</evidence>